<evidence type="ECO:0000313" key="10">
    <source>
        <dbReference type="EMBL" id="OGH93928.1"/>
    </source>
</evidence>
<dbReference type="PROSITE" id="PS00802">
    <property type="entry name" value="TRANSKETOLASE_2"/>
    <property type="match status" value="1"/>
</dbReference>
<dbReference type="InterPro" id="IPR005475">
    <property type="entry name" value="Transketolase-like_Pyr-bd"/>
</dbReference>
<evidence type="ECO:0000256" key="6">
    <source>
        <dbReference type="ARBA" id="ARBA00022842"/>
    </source>
</evidence>
<dbReference type="InterPro" id="IPR020826">
    <property type="entry name" value="Transketolase_BS"/>
</dbReference>
<dbReference type="Pfam" id="PF02779">
    <property type="entry name" value="Transket_pyr"/>
    <property type="match status" value="1"/>
</dbReference>
<dbReference type="CDD" id="cd07033">
    <property type="entry name" value="TPP_PYR_DXS_TK_like"/>
    <property type="match status" value="1"/>
</dbReference>
<dbReference type="STRING" id="1798709.A2538_03620"/>
<comment type="similarity">
    <text evidence="3">Belongs to the transketolase family.</text>
</comment>
<protein>
    <recommendedName>
        <fullName evidence="9">Transketolase-like pyrimidine-binding domain-containing protein</fullName>
    </recommendedName>
</protein>
<name>A0A1F6PCT2_9BACT</name>
<gene>
    <name evidence="10" type="ORF">A2538_03620</name>
</gene>
<sequence length="746" mass="81811">MHYNILKSEELEQLRNTEPSRFKNELQGGQYLNLQKLDLAPMDGIDKEKLSDLARILRGFIFSAVEAARSGHPGSSAKAEMILAMVLSGAMSFNALDPKNPGRDRLIWSAGHCSPALYAMLAIIYESLKLTGESFDTEKIHAVMAKHLDRFRRPDGPQGHVEAYSPLADFGTGPSGHGLSGASGMAAVHKSCGLDTKVFVIMGDAESEEGMSYEARNVAVSLGQDNLIVNLDYNHYGIDGDINEVIATPYINHWLGLGWNVIEVNGHDVLELAYAYKKAAGGFSNKRPTVVLAHARKGQGYGKMENTAESHGTPAKFPDYVEIIKNLGFDIPGVEKETDKDIEVILKSLTPELAQYVCERLKVVAEKIKPENELVAKMTTTLSGRALINPTNIKRPETLPAELVFEQGKNVATRKATQSWFDWLMKETAFFYAGAGDLAKSVLTAKAENVFGIITPDNPLGRGVRFGIAEQNMAMFGTAITTDRLPGNFAPVSVFASYGVFTSMMTNCVRLTLINNHLYPEHKGFFIVLAAHDGPETGEDGPTHQGLFWMSMYNAYPGIKVYKPMDANETIEMLFYALEKGEPIALSVARPDTVVFARGNGVPEAREAVNGAYVFKNYSENGGRKIALAICGAQVLANTLEIVPELEAGGLDVKIIAVTSPELYEDLRKTNPTKANEICSDEDRSRVVAMHNGWKGFLYPFLLPSDYDKRTIAIDTYLTSGNPKEVYEVAGFTAQDLKKKILRASK</sequence>
<dbReference type="InterPro" id="IPR005474">
    <property type="entry name" value="Transketolase_N"/>
</dbReference>
<evidence type="ECO:0000256" key="1">
    <source>
        <dbReference type="ARBA" id="ARBA00001946"/>
    </source>
</evidence>
<keyword evidence="7" id="KW-0786">Thiamine pyrophosphate</keyword>
<dbReference type="InterPro" id="IPR029061">
    <property type="entry name" value="THDP-binding"/>
</dbReference>
<dbReference type="GO" id="GO:0004802">
    <property type="term" value="F:transketolase activity"/>
    <property type="evidence" value="ECO:0007669"/>
    <property type="project" value="UniProtKB-EC"/>
</dbReference>
<dbReference type="Gene3D" id="3.40.50.970">
    <property type="match status" value="2"/>
</dbReference>
<keyword evidence="4" id="KW-0808">Transferase</keyword>
<comment type="cofactor">
    <cofactor evidence="1">
        <name>Mg(2+)</name>
        <dbReference type="ChEBI" id="CHEBI:18420"/>
    </cofactor>
</comment>
<accession>A0A1F6PCT2</accession>
<dbReference type="GO" id="GO:0005829">
    <property type="term" value="C:cytosol"/>
    <property type="evidence" value="ECO:0007669"/>
    <property type="project" value="TreeGrafter"/>
</dbReference>
<dbReference type="SUPFAM" id="SSF52922">
    <property type="entry name" value="TK C-terminal domain-like"/>
    <property type="match status" value="1"/>
</dbReference>
<dbReference type="SUPFAM" id="SSF52518">
    <property type="entry name" value="Thiamin diphosphate-binding fold (THDP-binding)"/>
    <property type="match status" value="2"/>
</dbReference>
<keyword evidence="6" id="KW-0460">Magnesium</keyword>
<evidence type="ECO:0000256" key="5">
    <source>
        <dbReference type="ARBA" id="ARBA00022723"/>
    </source>
</evidence>
<dbReference type="Gene3D" id="3.40.50.920">
    <property type="match status" value="1"/>
</dbReference>
<keyword evidence="5" id="KW-0479">Metal-binding</keyword>
<comment type="catalytic activity">
    <reaction evidence="8">
        <text>D-sedoheptulose 7-phosphate + D-glyceraldehyde 3-phosphate = aldehydo-D-ribose 5-phosphate + D-xylulose 5-phosphate</text>
        <dbReference type="Rhea" id="RHEA:10508"/>
        <dbReference type="ChEBI" id="CHEBI:57483"/>
        <dbReference type="ChEBI" id="CHEBI:57737"/>
        <dbReference type="ChEBI" id="CHEBI:58273"/>
        <dbReference type="ChEBI" id="CHEBI:59776"/>
        <dbReference type="EC" id="2.2.1.1"/>
    </reaction>
</comment>
<comment type="cofactor">
    <cofactor evidence="2">
        <name>thiamine diphosphate</name>
        <dbReference type="ChEBI" id="CHEBI:58937"/>
    </cofactor>
</comment>
<dbReference type="InterPro" id="IPR009014">
    <property type="entry name" value="Transketo_C/PFOR_II"/>
</dbReference>
<dbReference type="Proteomes" id="UP000178254">
    <property type="component" value="Unassembled WGS sequence"/>
</dbReference>
<proteinExistence type="inferred from homology"/>
<evidence type="ECO:0000256" key="2">
    <source>
        <dbReference type="ARBA" id="ARBA00001964"/>
    </source>
</evidence>
<organism evidence="10 11">
    <name type="scientific">Candidatus Magasanikbacteria bacterium RIFOXYD2_FULL_41_14</name>
    <dbReference type="NCBI Taxonomy" id="1798709"/>
    <lineage>
        <taxon>Bacteria</taxon>
        <taxon>Candidatus Magasanikiibacteriota</taxon>
    </lineage>
</organism>
<dbReference type="SMART" id="SM00861">
    <property type="entry name" value="Transket_pyr"/>
    <property type="match status" value="1"/>
</dbReference>
<dbReference type="GO" id="GO:0046872">
    <property type="term" value="F:metal ion binding"/>
    <property type="evidence" value="ECO:0007669"/>
    <property type="project" value="UniProtKB-KW"/>
</dbReference>
<evidence type="ECO:0000256" key="4">
    <source>
        <dbReference type="ARBA" id="ARBA00022679"/>
    </source>
</evidence>
<evidence type="ECO:0000256" key="7">
    <source>
        <dbReference type="ARBA" id="ARBA00023052"/>
    </source>
</evidence>
<evidence type="ECO:0000313" key="11">
    <source>
        <dbReference type="Proteomes" id="UP000178254"/>
    </source>
</evidence>
<dbReference type="EMBL" id="MFRE01000015">
    <property type="protein sequence ID" value="OGH93928.1"/>
    <property type="molecule type" value="Genomic_DNA"/>
</dbReference>
<dbReference type="InterPro" id="IPR033247">
    <property type="entry name" value="Transketolase_fam"/>
</dbReference>
<feature type="domain" description="Transketolase-like pyrimidine-binding" evidence="9">
    <location>
        <begin position="411"/>
        <end position="604"/>
    </location>
</feature>
<dbReference type="Pfam" id="PF00456">
    <property type="entry name" value="Transketolase_N"/>
    <property type="match status" value="1"/>
</dbReference>
<evidence type="ECO:0000256" key="3">
    <source>
        <dbReference type="ARBA" id="ARBA00007131"/>
    </source>
</evidence>
<dbReference type="PANTHER" id="PTHR43522">
    <property type="entry name" value="TRANSKETOLASE"/>
    <property type="match status" value="1"/>
</dbReference>
<comment type="caution">
    <text evidence="10">The sequence shown here is derived from an EMBL/GenBank/DDBJ whole genome shotgun (WGS) entry which is preliminary data.</text>
</comment>
<evidence type="ECO:0000259" key="9">
    <source>
        <dbReference type="SMART" id="SM00861"/>
    </source>
</evidence>
<evidence type="ECO:0000256" key="8">
    <source>
        <dbReference type="ARBA" id="ARBA00049473"/>
    </source>
</evidence>
<dbReference type="PANTHER" id="PTHR43522:SF2">
    <property type="entry name" value="TRANSKETOLASE 1-RELATED"/>
    <property type="match status" value="1"/>
</dbReference>
<reference evidence="10 11" key="1">
    <citation type="journal article" date="2016" name="Nat. Commun.">
        <title>Thousands of microbial genomes shed light on interconnected biogeochemical processes in an aquifer system.</title>
        <authorList>
            <person name="Anantharaman K."/>
            <person name="Brown C.T."/>
            <person name="Hug L.A."/>
            <person name="Sharon I."/>
            <person name="Castelle C.J."/>
            <person name="Probst A.J."/>
            <person name="Thomas B.C."/>
            <person name="Singh A."/>
            <person name="Wilkins M.J."/>
            <person name="Karaoz U."/>
            <person name="Brodie E.L."/>
            <person name="Williams K.H."/>
            <person name="Hubbard S.S."/>
            <person name="Banfield J.F."/>
        </authorList>
    </citation>
    <scope>NUCLEOTIDE SEQUENCE [LARGE SCALE GENOMIC DNA]</scope>
</reference>
<dbReference type="AlphaFoldDB" id="A0A1F6PCT2"/>
<dbReference type="GO" id="GO:0006098">
    <property type="term" value="P:pentose-phosphate shunt"/>
    <property type="evidence" value="ECO:0007669"/>
    <property type="project" value="TreeGrafter"/>
</dbReference>